<dbReference type="AlphaFoldDB" id="A0A1B6ETH0"/>
<feature type="non-terminal residue" evidence="1">
    <location>
        <position position="1"/>
    </location>
</feature>
<evidence type="ECO:0000313" key="1">
    <source>
        <dbReference type="EMBL" id="JAS41208.1"/>
    </source>
</evidence>
<sequence>VPQKIQPITTRRHLNVRNLTSLQDLLALQSWERVYQEPNAEKAYAEFIGTFTSALNITCPLKTSRTKPKSLNKCNIYSQDAEKSRKLFMDAQEKYLRTNKQEDKLDFVQKKKAYDLRLRELRRTANEDHIARTGNKSKAIWDVINSERAPKKQRKDIS</sequence>
<organism evidence="1">
    <name type="scientific">Cuerna arida</name>
    <dbReference type="NCBI Taxonomy" id="1464854"/>
    <lineage>
        <taxon>Eukaryota</taxon>
        <taxon>Metazoa</taxon>
        <taxon>Ecdysozoa</taxon>
        <taxon>Arthropoda</taxon>
        <taxon>Hexapoda</taxon>
        <taxon>Insecta</taxon>
        <taxon>Pterygota</taxon>
        <taxon>Neoptera</taxon>
        <taxon>Paraneoptera</taxon>
        <taxon>Hemiptera</taxon>
        <taxon>Auchenorrhyncha</taxon>
        <taxon>Membracoidea</taxon>
        <taxon>Cicadellidae</taxon>
        <taxon>Cicadellinae</taxon>
        <taxon>Proconiini</taxon>
        <taxon>Cuerna</taxon>
    </lineage>
</organism>
<gene>
    <name evidence="1" type="ORF">g.46863</name>
</gene>
<proteinExistence type="predicted"/>
<dbReference type="EMBL" id="GECZ01028561">
    <property type="protein sequence ID" value="JAS41208.1"/>
    <property type="molecule type" value="Transcribed_RNA"/>
</dbReference>
<reference evidence="1" key="1">
    <citation type="submission" date="2015-11" db="EMBL/GenBank/DDBJ databases">
        <title>De novo transcriptome assembly of four potential Pierce s Disease insect vectors from Arizona vineyards.</title>
        <authorList>
            <person name="Tassone E.E."/>
        </authorList>
    </citation>
    <scope>NUCLEOTIDE SEQUENCE</scope>
</reference>
<name>A0A1B6ETH0_9HEMI</name>
<accession>A0A1B6ETH0</accession>
<protein>
    <submittedName>
        <fullName evidence="1">Uncharacterized protein</fullName>
    </submittedName>
</protein>